<dbReference type="STRING" id="5486.A0A367XS90"/>
<gene>
    <name evidence="1" type="ORF">Cantr_05735</name>
</gene>
<dbReference type="AlphaFoldDB" id="A0A367XS90"/>
<keyword evidence="2" id="KW-1185">Reference proteome</keyword>
<protein>
    <submittedName>
        <fullName evidence="1">Uncharacterized protein</fullName>
    </submittedName>
</protein>
<reference evidence="1 2" key="1">
    <citation type="submission" date="2018-06" db="EMBL/GenBank/DDBJ databases">
        <title>Whole genome sequencing of Candida tropicalis (genome annotated by CSBL at Korea University).</title>
        <authorList>
            <person name="Ahn J."/>
        </authorList>
    </citation>
    <scope>NUCLEOTIDE SEQUENCE [LARGE SCALE GENOMIC DNA]</scope>
    <source>
        <strain evidence="1 2">ATCC 20962</strain>
    </source>
</reference>
<comment type="caution">
    <text evidence="1">The sequence shown here is derived from an EMBL/GenBank/DDBJ whole genome shotgun (WGS) entry which is preliminary data.</text>
</comment>
<evidence type="ECO:0000313" key="2">
    <source>
        <dbReference type="Proteomes" id="UP000253472"/>
    </source>
</evidence>
<dbReference type="OrthoDB" id="39591at2759"/>
<proteinExistence type="predicted"/>
<sequence>MGPPPKLKRSRIRKTLPRWPLSPFQVARNRGPLRKRFAVVERLLDYLLEIRKLSSSSAVKDDKNLMAISLHDIKTFSKLVNLIIIHGIYPPLNVFHIGVEFEKRQLKSISDGKSTIRIDSIPKDNLPYIESLLALTYDKFSQLFLGQSDVADLLFKGTGYTDFLVVAMTLITIPSFKSDNIDISHIESIASTFELFQIYSLVMTSSSPPPFKKYVMSRLELLHYSRSDGLLTLIEFVLGLRDQEESTLKSLSMWRTWCS</sequence>
<accession>A0A367XS90</accession>
<evidence type="ECO:0000313" key="1">
    <source>
        <dbReference type="EMBL" id="RCK56506.1"/>
    </source>
</evidence>
<dbReference type="EMBL" id="QLNQ01000029">
    <property type="protein sequence ID" value="RCK56506.1"/>
    <property type="molecule type" value="Genomic_DNA"/>
</dbReference>
<dbReference type="Proteomes" id="UP000253472">
    <property type="component" value="Unassembled WGS sequence"/>
</dbReference>
<organism evidence="1 2">
    <name type="scientific">Candida viswanathii</name>
    <dbReference type="NCBI Taxonomy" id="5486"/>
    <lineage>
        <taxon>Eukaryota</taxon>
        <taxon>Fungi</taxon>
        <taxon>Dikarya</taxon>
        <taxon>Ascomycota</taxon>
        <taxon>Saccharomycotina</taxon>
        <taxon>Pichiomycetes</taxon>
        <taxon>Debaryomycetaceae</taxon>
        <taxon>Candida/Lodderomyces clade</taxon>
        <taxon>Candida</taxon>
    </lineage>
</organism>
<name>A0A367XS90_9ASCO</name>